<evidence type="ECO:0000313" key="2">
    <source>
        <dbReference type="EMBL" id="CAG8680755.1"/>
    </source>
</evidence>
<organism evidence="2 3">
    <name type="scientific">Gigaspora margarita</name>
    <dbReference type="NCBI Taxonomy" id="4874"/>
    <lineage>
        <taxon>Eukaryota</taxon>
        <taxon>Fungi</taxon>
        <taxon>Fungi incertae sedis</taxon>
        <taxon>Mucoromycota</taxon>
        <taxon>Glomeromycotina</taxon>
        <taxon>Glomeromycetes</taxon>
        <taxon>Diversisporales</taxon>
        <taxon>Gigasporaceae</taxon>
        <taxon>Gigaspora</taxon>
    </lineage>
</organism>
<proteinExistence type="predicted"/>
<feature type="non-terminal residue" evidence="2">
    <location>
        <position position="135"/>
    </location>
</feature>
<feature type="compositionally biased region" description="Polar residues" evidence="1">
    <location>
        <begin position="41"/>
        <end position="51"/>
    </location>
</feature>
<dbReference type="Proteomes" id="UP000789901">
    <property type="component" value="Unassembled WGS sequence"/>
</dbReference>
<feature type="compositionally biased region" description="Basic and acidic residues" evidence="1">
    <location>
        <begin position="1"/>
        <end position="17"/>
    </location>
</feature>
<keyword evidence="3" id="KW-1185">Reference proteome</keyword>
<sequence>MVTQKSDIKNRRRKDSEILTINKKRKHEDQEDHLDELQEDPSTTISNITQQDQNSRLELILLETDMTSTIQFEVNKQPEKKGPETNTILITQTKSVENEIFSKYVLEEMEIDGTEEQQVNDETRNKTIVQEKILY</sequence>
<evidence type="ECO:0000256" key="1">
    <source>
        <dbReference type="SAM" id="MobiDB-lite"/>
    </source>
</evidence>
<evidence type="ECO:0000313" key="3">
    <source>
        <dbReference type="Proteomes" id="UP000789901"/>
    </source>
</evidence>
<reference evidence="2 3" key="1">
    <citation type="submission" date="2021-06" db="EMBL/GenBank/DDBJ databases">
        <authorList>
            <person name="Kallberg Y."/>
            <person name="Tangrot J."/>
            <person name="Rosling A."/>
        </authorList>
    </citation>
    <scope>NUCLEOTIDE SEQUENCE [LARGE SCALE GENOMIC DNA]</scope>
    <source>
        <strain evidence="2 3">120-4 pot B 10/14</strain>
    </source>
</reference>
<feature type="region of interest" description="Disordered" evidence="1">
    <location>
        <begin position="1"/>
        <end position="51"/>
    </location>
</feature>
<name>A0ABN7UVK7_GIGMA</name>
<accession>A0ABN7UVK7</accession>
<gene>
    <name evidence="2" type="ORF">GMARGA_LOCUS10945</name>
</gene>
<dbReference type="EMBL" id="CAJVQB010006264">
    <property type="protein sequence ID" value="CAG8680755.1"/>
    <property type="molecule type" value="Genomic_DNA"/>
</dbReference>
<protein>
    <submittedName>
        <fullName evidence="2">32824_t:CDS:1</fullName>
    </submittedName>
</protein>
<comment type="caution">
    <text evidence="2">The sequence shown here is derived from an EMBL/GenBank/DDBJ whole genome shotgun (WGS) entry which is preliminary data.</text>
</comment>